<sequence length="151" mass="17177">MDGLYFIALHQIAQVFIRRAAFIQRLSRPFDKVCLRPEIIGHHQVIFLAVQQNRHRIPVIAVALVGDFHIAQRAVQTAPHAPEIILKNAAFPIRHNIVVRAEAQQDILLRVGIVKLEGQRGKNVDRLAAQRHCRVAVLIHRQRHVLPAYAV</sequence>
<gene>
    <name evidence="1" type="ORF">SDC9_88133</name>
</gene>
<protein>
    <submittedName>
        <fullName evidence="1">Uncharacterized protein</fullName>
    </submittedName>
</protein>
<evidence type="ECO:0000313" key="1">
    <source>
        <dbReference type="EMBL" id="MPM41478.1"/>
    </source>
</evidence>
<accession>A0A644ZM88</accession>
<reference evidence="1" key="1">
    <citation type="submission" date="2019-08" db="EMBL/GenBank/DDBJ databases">
        <authorList>
            <person name="Kucharzyk K."/>
            <person name="Murdoch R.W."/>
            <person name="Higgins S."/>
            <person name="Loffler F."/>
        </authorList>
    </citation>
    <scope>NUCLEOTIDE SEQUENCE</scope>
</reference>
<comment type="caution">
    <text evidence="1">The sequence shown here is derived from an EMBL/GenBank/DDBJ whole genome shotgun (WGS) entry which is preliminary data.</text>
</comment>
<organism evidence="1">
    <name type="scientific">bioreactor metagenome</name>
    <dbReference type="NCBI Taxonomy" id="1076179"/>
    <lineage>
        <taxon>unclassified sequences</taxon>
        <taxon>metagenomes</taxon>
        <taxon>ecological metagenomes</taxon>
    </lineage>
</organism>
<name>A0A644ZM88_9ZZZZ</name>
<proteinExistence type="predicted"/>
<dbReference type="EMBL" id="VSSQ01009386">
    <property type="protein sequence ID" value="MPM41478.1"/>
    <property type="molecule type" value="Genomic_DNA"/>
</dbReference>
<dbReference type="AlphaFoldDB" id="A0A644ZM88"/>